<proteinExistence type="predicted"/>
<dbReference type="PROSITE" id="PS51257">
    <property type="entry name" value="PROKAR_LIPOPROTEIN"/>
    <property type="match status" value="1"/>
</dbReference>
<evidence type="ECO:0000256" key="2">
    <source>
        <dbReference type="SAM" id="SignalP"/>
    </source>
</evidence>
<dbReference type="Proteomes" id="UP000429958">
    <property type="component" value="Unassembled WGS sequence"/>
</dbReference>
<dbReference type="RefSeq" id="WP_154473369.1">
    <property type="nucleotide sequence ID" value="NZ_VUMD01000016.1"/>
</dbReference>
<keyword evidence="4" id="KW-1185">Reference proteome</keyword>
<dbReference type="EMBL" id="VUMD01000016">
    <property type="protein sequence ID" value="MSS37928.1"/>
    <property type="molecule type" value="Genomic_DNA"/>
</dbReference>
<accession>A0A7X2TE75</accession>
<dbReference type="AlphaFoldDB" id="A0A7X2TE75"/>
<name>A0A7X2TE75_9CLOT</name>
<keyword evidence="2" id="KW-0732">Signal</keyword>
<comment type="caution">
    <text evidence="3">The sequence shown here is derived from an EMBL/GenBank/DDBJ whole genome shotgun (WGS) entry which is preliminary data.</text>
</comment>
<organism evidence="3 4">
    <name type="scientific">Clostridium porci</name>
    <dbReference type="NCBI Taxonomy" id="2605778"/>
    <lineage>
        <taxon>Bacteria</taxon>
        <taxon>Bacillati</taxon>
        <taxon>Bacillota</taxon>
        <taxon>Clostridia</taxon>
        <taxon>Eubacteriales</taxon>
        <taxon>Clostridiaceae</taxon>
        <taxon>Clostridium</taxon>
    </lineage>
</organism>
<evidence type="ECO:0008006" key="5">
    <source>
        <dbReference type="Google" id="ProtNLM"/>
    </source>
</evidence>
<evidence type="ECO:0000313" key="3">
    <source>
        <dbReference type="EMBL" id="MSS37928.1"/>
    </source>
</evidence>
<protein>
    <recommendedName>
        <fullName evidence="5">GerMN domain-containing protein</fullName>
    </recommendedName>
</protein>
<evidence type="ECO:0000256" key="1">
    <source>
        <dbReference type="SAM" id="MobiDB-lite"/>
    </source>
</evidence>
<feature type="signal peptide" evidence="2">
    <location>
        <begin position="1"/>
        <end position="18"/>
    </location>
</feature>
<gene>
    <name evidence="3" type="ORF">FYJ39_15530</name>
</gene>
<feature type="chain" id="PRO_5038643077" description="GerMN domain-containing protein" evidence="2">
    <location>
        <begin position="19"/>
        <end position="204"/>
    </location>
</feature>
<evidence type="ECO:0000313" key="4">
    <source>
        <dbReference type="Proteomes" id="UP000429958"/>
    </source>
</evidence>
<reference evidence="3 4" key="1">
    <citation type="submission" date="2019-08" db="EMBL/GenBank/DDBJ databases">
        <title>In-depth cultivation of the pig gut microbiome towards novel bacterial diversity and tailored functional studies.</title>
        <authorList>
            <person name="Wylensek D."/>
            <person name="Hitch T.C.A."/>
            <person name="Clavel T."/>
        </authorList>
    </citation>
    <scope>NUCLEOTIDE SEQUENCE [LARGE SCALE GENOMIC DNA]</scope>
    <source>
        <strain evidence="3 4">WCA-389-WT-23D1</strain>
    </source>
</reference>
<feature type="compositionally biased region" description="Polar residues" evidence="1">
    <location>
        <begin position="23"/>
        <end position="33"/>
    </location>
</feature>
<sequence>MKKWLIGVMAVMTAVALAACTPTTEKQNKQTTAAAGEAQESMVPHSTGGVSDKVPDPNIKPVAVVSIYHGTDDGLIQDMDSLDTDELDAQLLVDKLIEYGVLTQGTKVLSFTVEGKKADSASSQGPGAEAQTEEAVGTLDLNHAESAYGHSDEMFLTELGNTFTENFGLAKLKLKVNGANFEGNTIKQGDGDFITYNTNYKSVK</sequence>
<feature type="region of interest" description="Disordered" evidence="1">
    <location>
        <begin position="23"/>
        <end position="55"/>
    </location>
</feature>